<proteinExistence type="predicted"/>
<dbReference type="Gene3D" id="1.20.120.450">
    <property type="entry name" value="dinb family like domain"/>
    <property type="match status" value="1"/>
</dbReference>
<organism evidence="2 3">
    <name type="scientific">Flavobacterium nitrogenifigens</name>
    <dbReference type="NCBI Taxonomy" id="1617283"/>
    <lineage>
        <taxon>Bacteria</taxon>
        <taxon>Pseudomonadati</taxon>
        <taxon>Bacteroidota</taxon>
        <taxon>Flavobacteriia</taxon>
        <taxon>Flavobacteriales</taxon>
        <taxon>Flavobacteriaceae</taxon>
        <taxon>Flavobacterium</taxon>
    </lineage>
</organism>
<evidence type="ECO:0000313" key="2">
    <source>
        <dbReference type="EMBL" id="SMO34215.1"/>
    </source>
</evidence>
<dbReference type="RefSeq" id="WP_111377879.1">
    <property type="nucleotide sequence ID" value="NZ_CP043612.1"/>
</dbReference>
<dbReference type="AlphaFoldDB" id="A0A521AHA4"/>
<dbReference type="Proteomes" id="UP000319267">
    <property type="component" value="Unassembled WGS sequence"/>
</dbReference>
<feature type="coiled-coil region" evidence="1">
    <location>
        <begin position="7"/>
        <end position="34"/>
    </location>
</feature>
<dbReference type="InterPro" id="IPR011466">
    <property type="entry name" value="DUF1572"/>
</dbReference>
<dbReference type="SUPFAM" id="SSF109854">
    <property type="entry name" value="DinB/YfiT-like putative metalloenzymes"/>
    <property type="match status" value="1"/>
</dbReference>
<evidence type="ECO:0000256" key="1">
    <source>
        <dbReference type="SAM" id="Coils"/>
    </source>
</evidence>
<protein>
    <recommendedName>
        <fullName evidence="4">DinB superfamily protein</fullName>
    </recommendedName>
</protein>
<reference evidence="2 3" key="1">
    <citation type="submission" date="2017-05" db="EMBL/GenBank/DDBJ databases">
        <authorList>
            <person name="Varghese N."/>
            <person name="Submissions S."/>
        </authorList>
    </citation>
    <scope>NUCLEOTIDE SEQUENCE [LARGE SCALE GENOMIC DNA]</scope>
    <source>
        <strain evidence="2 3">DSM 29982</strain>
    </source>
</reference>
<keyword evidence="3" id="KW-1185">Reference proteome</keyword>
<keyword evidence="1" id="KW-0175">Coiled coil</keyword>
<gene>
    <name evidence="2" type="ORF">SAMN06265220_101143</name>
</gene>
<dbReference type="OrthoDB" id="893570at2"/>
<evidence type="ECO:0008006" key="4">
    <source>
        <dbReference type="Google" id="ProtNLM"/>
    </source>
</evidence>
<dbReference type="EMBL" id="FXTQ01000001">
    <property type="protein sequence ID" value="SMO34215.1"/>
    <property type="molecule type" value="Genomic_DNA"/>
</dbReference>
<dbReference type="InterPro" id="IPR034660">
    <property type="entry name" value="DinB/YfiT-like"/>
</dbReference>
<evidence type="ECO:0000313" key="3">
    <source>
        <dbReference type="Proteomes" id="UP000319267"/>
    </source>
</evidence>
<name>A0A521AHA4_9FLAO</name>
<accession>A0A521AHA4</accession>
<sequence length="148" mass="17042">MILETLKTLFNRDLNKLKSEIESYQNENSIWTIDKNISNSAGNLCLHLIGNLNTYIGAEIGKTGYIRNRPLEFSLKDIPKSELIQKIEATISVVNNTLDNLTETDLEAIYPQIVFEKEMTTGFFLIHLSTHLAYHLGQIIYHRRLLDF</sequence>
<dbReference type="Pfam" id="PF07609">
    <property type="entry name" value="DUF1572"/>
    <property type="match status" value="1"/>
</dbReference>